<dbReference type="Pfam" id="PF00999">
    <property type="entry name" value="Na_H_Exchanger"/>
    <property type="match status" value="1"/>
</dbReference>
<dbReference type="InterPro" id="IPR038770">
    <property type="entry name" value="Na+/solute_symporter_sf"/>
</dbReference>
<feature type="transmembrane region" description="Helical" evidence="10">
    <location>
        <begin position="85"/>
        <end position="110"/>
    </location>
</feature>
<dbReference type="STRING" id="608538.HTH_1173"/>
<dbReference type="EMBL" id="AP011112">
    <property type="protein sequence ID" value="BAI69627.1"/>
    <property type="molecule type" value="Genomic_DNA"/>
</dbReference>
<feature type="transmembrane region" description="Helical" evidence="10">
    <location>
        <begin position="243"/>
        <end position="265"/>
    </location>
</feature>
<feature type="transmembrane region" description="Helical" evidence="10">
    <location>
        <begin position="219"/>
        <end position="237"/>
    </location>
</feature>
<dbReference type="Proteomes" id="UP000002574">
    <property type="component" value="Chromosome"/>
</dbReference>
<name>D3DIH5_HYDTT</name>
<reference evidence="12 13" key="1">
    <citation type="journal article" date="2010" name="J. Bacteriol.">
        <title>Complete genome sequence of the thermophilic, obligately chemolithoautotrophic hydrogen-oxidizing bacterium Hydrogenobacter thermophilus TK-6.</title>
        <authorList>
            <person name="Arai H."/>
            <person name="Kanbe H."/>
            <person name="Ishii M."/>
            <person name="Igarashi Y."/>
        </authorList>
    </citation>
    <scope>NUCLEOTIDE SEQUENCE [LARGE SCALE GENOMIC DNA]</scope>
    <source>
        <strain evidence="13">DSM 6534 / IAM 12695 / TK-6 [Tokyo]</strain>
    </source>
</reference>
<keyword evidence="6" id="KW-0915">Sodium</keyword>
<evidence type="ECO:0000256" key="8">
    <source>
        <dbReference type="ARBA" id="ARBA00023136"/>
    </source>
</evidence>
<dbReference type="GO" id="GO:0006814">
    <property type="term" value="P:sodium ion transport"/>
    <property type="evidence" value="ECO:0007669"/>
    <property type="project" value="UniProtKB-KW"/>
</dbReference>
<dbReference type="InterPro" id="IPR006153">
    <property type="entry name" value="Cation/H_exchanger_TM"/>
</dbReference>
<feature type="transmembrane region" description="Helical" evidence="10">
    <location>
        <begin position="181"/>
        <end position="207"/>
    </location>
</feature>
<keyword evidence="7" id="KW-0406">Ion transport</keyword>
<dbReference type="PATRIC" id="fig|608538.5.peg.1190"/>
<keyword evidence="2" id="KW-0813">Transport</keyword>
<feature type="transmembrane region" description="Helical" evidence="10">
    <location>
        <begin position="277"/>
        <end position="296"/>
    </location>
</feature>
<feature type="transmembrane region" description="Helical" evidence="10">
    <location>
        <begin position="32"/>
        <end position="49"/>
    </location>
</feature>
<evidence type="ECO:0000256" key="7">
    <source>
        <dbReference type="ARBA" id="ARBA00023065"/>
    </source>
</evidence>
<dbReference type="KEGG" id="hte:Hydth_1165"/>
<evidence type="ECO:0000256" key="2">
    <source>
        <dbReference type="ARBA" id="ARBA00022448"/>
    </source>
</evidence>
<keyword evidence="8 10" id="KW-0472">Membrane</keyword>
<evidence type="ECO:0000256" key="5">
    <source>
        <dbReference type="ARBA" id="ARBA00022989"/>
    </source>
</evidence>
<feature type="transmembrane region" description="Helical" evidence="10">
    <location>
        <begin position="308"/>
        <end position="328"/>
    </location>
</feature>
<evidence type="ECO:0000259" key="11">
    <source>
        <dbReference type="Pfam" id="PF00999"/>
    </source>
</evidence>
<proteinExistence type="predicted"/>
<keyword evidence="4 10" id="KW-0812">Transmembrane</keyword>
<gene>
    <name evidence="12" type="ordered locus">HTH_1173</name>
</gene>
<dbReference type="KEGG" id="hth:HTH_1173"/>
<dbReference type="eggNOG" id="COG0475">
    <property type="taxonomic scope" value="Bacteria"/>
</dbReference>
<dbReference type="Gene3D" id="1.20.1530.20">
    <property type="match status" value="1"/>
</dbReference>
<comment type="subcellular location">
    <subcellularLocation>
        <location evidence="1">Membrane</location>
        <topology evidence="1">Multi-pass membrane protein</topology>
    </subcellularLocation>
</comment>
<feature type="domain" description="Cation/H+ exchanger transmembrane" evidence="11">
    <location>
        <begin position="13"/>
        <end position="392"/>
    </location>
</feature>
<keyword evidence="9" id="KW-0739">Sodium transport</keyword>
<evidence type="ECO:0000256" key="6">
    <source>
        <dbReference type="ARBA" id="ARBA00023053"/>
    </source>
</evidence>
<keyword evidence="3" id="KW-0050">Antiport</keyword>
<dbReference type="GO" id="GO:0016020">
    <property type="term" value="C:membrane"/>
    <property type="evidence" value="ECO:0007669"/>
    <property type="project" value="UniProtKB-SubCell"/>
</dbReference>
<dbReference type="PANTHER" id="PTHR43562:SF3">
    <property type="entry name" value="SODIUM ION_PROTON EXCHANGER (EUROFUNG)"/>
    <property type="match status" value="1"/>
</dbReference>
<evidence type="ECO:0000313" key="13">
    <source>
        <dbReference type="Proteomes" id="UP000002574"/>
    </source>
</evidence>
<dbReference type="AlphaFoldDB" id="D3DIH5"/>
<evidence type="ECO:0000256" key="1">
    <source>
        <dbReference type="ARBA" id="ARBA00004141"/>
    </source>
</evidence>
<evidence type="ECO:0000313" key="12">
    <source>
        <dbReference type="EMBL" id="BAI69627.1"/>
    </source>
</evidence>
<feature type="transmembrane region" description="Helical" evidence="10">
    <location>
        <begin position="6"/>
        <end position="25"/>
    </location>
</feature>
<dbReference type="GO" id="GO:0015297">
    <property type="term" value="F:antiporter activity"/>
    <property type="evidence" value="ECO:0007669"/>
    <property type="project" value="UniProtKB-KW"/>
</dbReference>
<evidence type="ECO:0000256" key="9">
    <source>
        <dbReference type="ARBA" id="ARBA00023201"/>
    </source>
</evidence>
<feature type="transmembrane region" description="Helical" evidence="10">
    <location>
        <begin position="55"/>
        <end position="73"/>
    </location>
</feature>
<keyword evidence="5 10" id="KW-1133">Transmembrane helix</keyword>
<organism evidence="12 13">
    <name type="scientific">Hydrogenobacter thermophilus (strain DSM 6534 / IAM 12695 / TK-6)</name>
    <dbReference type="NCBI Taxonomy" id="608538"/>
    <lineage>
        <taxon>Bacteria</taxon>
        <taxon>Pseudomonadati</taxon>
        <taxon>Aquificota</taxon>
        <taxon>Aquificia</taxon>
        <taxon>Aquificales</taxon>
        <taxon>Aquificaceae</taxon>
        <taxon>Hydrogenobacter</taxon>
    </lineage>
</organism>
<feature type="transmembrane region" description="Helical" evidence="10">
    <location>
        <begin position="369"/>
        <end position="392"/>
    </location>
</feature>
<dbReference type="PANTHER" id="PTHR43562">
    <property type="entry name" value="NAPA-TYPE SODIUM/HYDROGEN ANTIPORTER"/>
    <property type="match status" value="1"/>
</dbReference>
<evidence type="ECO:0000256" key="4">
    <source>
        <dbReference type="ARBA" id="ARBA00022692"/>
    </source>
</evidence>
<sequence>MELHTVFLYLAIILFLARTVGDTFSKIGIPSVLGEILVGVLLGQSILGMVEPNQILRLLAEIGVILLLFQVGLEADVHKLKEVGISAFVVAFVGASLPMIFGVAVSYYLLELPLTVSLFIGGTLTATSIGITVKVLEDLGKMKQRFAQIVLGAAVLDDIFGVVLLAALYEFSKEGVVHFEAITTLILYIATFFILSPIIAQALAKIIQHLSKALGTEDFIPPTVVAVIFLFAYLAHQVGSPEILGAFTAGLALSRRFALPFAVFLRTDEKMAHKVEQTIMPLVWVLTPLFFVYVGLELNLKVIDFTSGKFWLMSTILIFVAIAGKVASGFFVKGNLKEKLLIGFSMLPRGEVGLIFAEFGRQAKLFDELTYAVVIFAVAITTFLAPISLKLLSR</sequence>
<feature type="transmembrane region" description="Helical" evidence="10">
    <location>
        <begin position="116"/>
        <end position="136"/>
    </location>
</feature>
<accession>D3DIH5</accession>
<dbReference type="GO" id="GO:1902600">
    <property type="term" value="P:proton transmembrane transport"/>
    <property type="evidence" value="ECO:0007669"/>
    <property type="project" value="InterPro"/>
</dbReference>
<dbReference type="RefSeq" id="WP_012963807.1">
    <property type="nucleotide sequence ID" value="NC_013799.1"/>
</dbReference>
<protein>
    <submittedName>
        <fullName evidence="12">Na+/H+ antiporter</fullName>
    </submittedName>
</protein>
<dbReference type="OrthoDB" id="9793589at2"/>
<evidence type="ECO:0000256" key="3">
    <source>
        <dbReference type="ARBA" id="ARBA00022449"/>
    </source>
</evidence>
<feature type="transmembrane region" description="Helical" evidence="10">
    <location>
        <begin position="148"/>
        <end position="169"/>
    </location>
</feature>
<evidence type="ECO:0000256" key="10">
    <source>
        <dbReference type="SAM" id="Phobius"/>
    </source>
</evidence>
<keyword evidence="13" id="KW-1185">Reference proteome</keyword>